<proteinExistence type="predicted"/>
<keyword evidence="2" id="KW-1185">Reference proteome</keyword>
<gene>
    <name evidence="1" type="ORF">CCMSSC00406_0010308</name>
</gene>
<name>A0ACB7IYH7_PLECO</name>
<dbReference type="Proteomes" id="UP000824881">
    <property type="component" value="Unassembled WGS sequence"/>
</dbReference>
<comment type="caution">
    <text evidence="1">The sequence shown here is derived from an EMBL/GenBank/DDBJ whole genome shotgun (WGS) entry which is preliminary data.</text>
</comment>
<accession>A0ACB7IYH7</accession>
<evidence type="ECO:0000313" key="1">
    <source>
        <dbReference type="EMBL" id="KAG9223317.1"/>
    </source>
</evidence>
<reference evidence="1 2" key="1">
    <citation type="journal article" date="2021" name="Appl. Environ. Microbiol.">
        <title>Genetic linkage and physical mapping for an oyster mushroom Pleurotus cornucopiae and QTL analysis for the trait cap color.</title>
        <authorList>
            <person name="Zhang Y."/>
            <person name="Gao W."/>
            <person name="Sonnenberg A."/>
            <person name="Chen Q."/>
            <person name="Zhang J."/>
            <person name="Huang C."/>
        </authorList>
    </citation>
    <scope>NUCLEOTIDE SEQUENCE [LARGE SCALE GENOMIC DNA]</scope>
    <source>
        <strain evidence="1">CCMSSC00406</strain>
    </source>
</reference>
<sequence length="446" mass="49189">MLSPRPYCDAETRVGPSIYVAEFFPMEDSMQEAPLTKPNHRKKRPSNHIPRPPNAFILFRSNFIRSQRVSQTVEASHSTLSKIIGITWQNLPDQERQEWHGKAKRALDEHRRKYPQYAFRPQHSKKGGGDGAEVAAASGLVKRKVRDIEPRDNKRCAKIAELLIQGKKGDELDAAILEYDKHHVPVIVTRFEEPLTGEEYQSSSSPACSVSNTSDDENLTTRLPVMSPNVPYPQSPTSYPSPCSPVGQSLSPITFDDSYTPNSSPPSSSPLSYPISWDPLSLCPGPPPISAPPTFPSSSYNQHDNLAMPTPRRNLSIDTAFLAASLGWSFPHAAPHPMSVSCQTLTGSPLNGGPYDFAHDYVAQYTPVINPFDIPSPEHQFRSHYHDVDPACMPPGQNDLLFDSHHSWGLPVDVGGTFIHGYETSPSDASKSIPRLGLPLPSSIVD</sequence>
<dbReference type="EMBL" id="WQMT02000005">
    <property type="protein sequence ID" value="KAG9223317.1"/>
    <property type="molecule type" value="Genomic_DNA"/>
</dbReference>
<organism evidence="1 2">
    <name type="scientific">Pleurotus cornucopiae</name>
    <name type="common">Cornucopia mushroom</name>
    <dbReference type="NCBI Taxonomy" id="5321"/>
    <lineage>
        <taxon>Eukaryota</taxon>
        <taxon>Fungi</taxon>
        <taxon>Dikarya</taxon>
        <taxon>Basidiomycota</taxon>
        <taxon>Agaricomycotina</taxon>
        <taxon>Agaricomycetes</taxon>
        <taxon>Agaricomycetidae</taxon>
        <taxon>Agaricales</taxon>
        <taxon>Pleurotineae</taxon>
        <taxon>Pleurotaceae</taxon>
        <taxon>Pleurotus</taxon>
    </lineage>
</organism>
<protein>
    <submittedName>
        <fullName evidence="1">Uncharacterized protein</fullName>
    </submittedName>
</protein>
<evidence type="ECO:0000313" key="2">
    <source>
        <dbReference type="Proteomes" id="UP000824881"/>
    </source>
</evidence>